<accession>J9Z892</accession>
<name>J9Z892_LEPFM</name>
<dbReference type="STRING" id="1048260.LFML04_0429"/>
<dbReference type="PATRIC" id="fig|1048260.3.peg.464"/>
<organism evidence="1 2">
    <name type="scientific">Leptospirillum ferriphilum (strain ML-04)</name>
    <dbReference type="NCBI Taxonomy" id="1048260"/>
    <lineage>
        <taxon>Bacteria</taxon>
        <taxon>Pseudomonadati</taxon>
        <taxon>Nitrospirota</taxon>
        <taxon>Nitrospiria</taxon>
        <taxon>Nitrospirales</taxon>
        <taxon>Nitrospiraceae</taxon>
        <taxon>Leptospirillum</taxon>
    </lineage>
</organism>
<reference evidence="1 2" key="1">
    <citation type="journal article" date="2011" name="J. Microbiol.">
        <title>Complete genome of Leptospirillum ferriphilum ML-04 provides insight into its physiology and environmental adaptation.</title>
        <authorList>
            <person name="Mi S."/>
            <person name="Song J."/>
            <person name="Lin J."/>
            <person name="Che Y."/>
            <person name="Zheng H."/>
            <person name="Lin J."/>
        </authorList>
    </citation>
    <scope>NUCLEOTIDE SEQUENCE [LARGE SCALE GENOMIC DNA]</scope>
    <source>
        <strain evidence="1 2">ML-04</strain>
    </source>
</reference>
<protein>
    <submittedName>
        <fullName evidence="1">Uncharacterized protein</fullName>
    </submittedName>
</protein>
<evidence type="ECO:0000313" key="2">
    <source>
        <dbReference type="Proteomes" id="UP000006177"/>
    </source>
</evidence>
<dbReference type="Proteomes" id="UP000006177">
    <property type="component" value="Chromosome"/>
</dbReference>
<gene>
    <name evidence="1" type="ordered locus">LFML04_0429</name>
</gene>
<dbReference type="HOGENOM" id="CLU_3312108_0_0_0"/>
<evidence type="ECO:0000313" key="1">
    <source>
        <dbReference type="EMBL" id="AFS52669.1"/>
    </source>
</evidence>
<dbReference type="EMBL" id="CP002919">
    <property type="protein sequence ID" value="AFS52669.1"/>
    <property type="molecule type" value="Genomic_DNA"/>
</dbReference>
<dbReference type="AlphaFoldDB" id="J9Z892"/>
<proteinExistence type="predicted"/>
<dbReference type="KEGG" id="lfi:LFML04_0429"/>
<sequence>MTFVPGCNPMESPTRMIGGWNTGQMISLTILPETPGFPM</sequence>